<evidence type="ECO:0000259" key="1">
    <source>
        <dbReference type="Pfam" id="PF08885"/>
    </source>
</evidence>
<evidence type="ECO:0000313" key="3">
    <source>
        <dbReference type="Proteomes" id="UP000319255"/>
    </source>
</evidence>
<dbReference type="EMBL" id="VFRP01000003">
    <property type="protein sequence ID" value="TPE52749.1"/>
    <property type="molecule type" value="Genomic_DNA"/>
</dbReference>
<dbReference type="InterPro" id="IPR014982">
    <property type="entry name" value="GSCFA"/>
</dbReference>
<protein>
    <submittedName>
        <fullName evidence="2">GSCFA domain-containing protein</fullName>
    </submittedName>
</protein>
<dbReference type="Proteomes" id="UP000319255">
    <property type="component" value="Unassembled WGS sequence"/>
</dbReference>
<accession>A0A501WTQ3</accession>
<reference evidence="2 3" key="1">
    <citation type="submission" date="2019-06" db="EMBL/GenBank/DDBJ databases">
        <title>A novel bacterium of genus Amaricoccus, isolated from marine sediment.</title>
        <authorList>
            <person name="Huang H."/>
            <person name="Mo K."/>
            <person name="Hu Y."/>
        </authorList>
    </citation>
    <scope>NUCLEOTIDE SEQUENCE [LARGE SCALE GENOMIC DNA]</scope>
    <source>
        <strain evidence="2 3">HB172011</strain>
    </source>
</reference>
<dbReference type="Pfam" id="PF08885">
    <property type="entry name" value="GSCFA"/>
    <property type="match status" value="1"/>
</dbReference>
<keyword evidence="3" id="KW-1185">Reference proteome</keyword>
<dbReference type="AlphaFoldDB" id="A0A501WTQ3"/>
<dbReference type="RefSeq" id="WP_140453231.1">
    <property type="nucleotide sequence ID" value="NZ_VFRP01000003.1"/>
</dbReference>
<evidence type="ECO:0000313" key="2">
    <source>
        <dbReference type="EMBL" id="TPE52749.1"/>
    </source>
</evidence>
<sequence length="404" mass="44183">MSHPYKTIPAYQRWSKAVAAPKANEVDPVVAFPYRITPDDRIVTAGSCFAQHIARYLANSGYGYYVAEQGHPGLHPAIREKHGYGLFSARYGNIYTSRQFRQLFERVLGTFEPEEDVWTNAQGRFVDPFRPTVQPGGFHSVEELRADRALHFEALRDRAFPKAEIFVFTLGLTETWVSRRDGAAFPLCPGVEGGEFDPERHAFVNLTVDEVVADMEAAIGYLRGFNPRARVILTVSPVPLAATAVDRHVLVSTTLSKSVLRVAADILSRTIPDVAYFPSYEIITGTYSRGAYFASDLRSVTDAGVDHVMRLFFEHATVGRAEVPAAAPAAMPAAAMPAAAPSRNHGRAKTGLIDKARRLFRRAAPATAAPAAAAATTAAATPPSFVDRMEEVTEAICEEAMLDR</sequence>
<comment type="caution">
    <text evidence="2">The sequence shown here is derived from an EMBL/GenBank/DDBJ whole genome shotgun (WGS) entry which is preliminary data.</text>
</comment>
<name>A0A501WTQ3_9RHOB</name>
<feature type="domain" description="GSCFA" evidence="1">
    <location>
        <begin position="41"/>
        <end position="312"/>
    </location>
</feature>
<dbReference type="OrthoDB" id="369216at2"/>
<proteinExistence type="predicted"/>
<gene>
    <name evidence="2" type="ORF">FJM51_06140</name>
</gene>
<organism evidence="2 3">
    <name type="scientific">Amaricoccus solimangrovi</name>
    <dbReference type="NCBI Taxonomy" id="2589815"/>
    <lineage>
        <taxon>Bacteria</taxon>
        <taxon>Pseudomonadati</taxon>
        <taxon>Pseudomonadota</taxon>
        <taxon>Alphaproteobacteria</taxon>
        <taxon>Rhodobacterales</taxon>
        <taxon>Paracoccaceae</taxon>
        <taxon>Amaricoccus</taxon>
    </lineage>
</organism>